<feature type="signal peptide" evidence="1">
    <location>
        <begin position="1"/>
        <end position="25"/>
    </location>
</feature>
<dbReference type="Gramene" id="KMS94054">
    <property type="protein sequence ID" value="KMS94054"/>
    <property type="gene ID" value="BVRB_025260"/>
</dbReference>
<sequence>RPHTSSLHLTFSSFLCLRHFTFKHAAANGGSTPYLYQSGNQVIGRRAWRPSSSAESACSY</sequence>
<name>A0A0J8AZ70_BETVV</name>
<dbReference type="Proteomes" id="UP000035740">
    <property type="component" value="Unassembled WGS sequence"/>
</dbReference>
<evidence type="ECO:0000313" key="2">
    <source>
        <dbReference type="EMBL" id="KMS94054.1"/>
    </source>
</evidence>
<keyword evidence="3" id="KW-1185">Reference proteome</keyword>
<dbReference type="EMBL" id="KQ096527">
    <property type="protein sequence ID" value="KMS94054.1"/>
    <property type="molecule type" value="Genomic_DNA"/>
</dbReference>
<feature type="non-terminal residue" evidence="2">
    <location>
        <position position="1"/>
    </location>
</feature>
<reference evidence="2 3" key="1">
    <citation type="journal article" date="2014" name="Nature">
        <title>The genome of the recently domesticated crop plant sugar beet (Beta vulgaris).</title>
        <authorList>
            <person name="Dohm J.C."/>
            <person name="Minoche A.E."/>
            <person name="Holtgrawe D."/>
            <person name="Capella-Gutierrez S."/>
            <person name="Zakrzewski F."/>
            <person name="Tafer H."/>
            <person name="Rupp O."/>
            <person name="Sorensen T.R."/>
            <person name="Stracke R."/>
            <person name="Reinhardt R."/>
            <person name="Goesmann A."/>
            <person name="Kraft T."/>
            <person name="Schulz B."/>
            <person name="Stadler P.F."/>
            <person name="Schmidt T."/>
            <person name="Gabaldon T."/>
            <person name="Lehrach H."/>
            <person name="Weisshaar B."/>
            <person name="Himmelbauer H."/>
        </authorList>
    </citation>
    <scope>NUCLEOTIDE SEQUENCE [LARGE SCALE GENOMIC DNA]</scope>
    <source>
        <tissue evidence="2">Taproot</tissue>
    </source>
</reference>
<proteinExistence type="predicted"/>
<evidence type="ECO:0000313" key="3">
    <source>
        <dbReference type="Proteomes" id="UP000035740"/>
    </source>
</evidence>
<feature type="chain" id="PRO_5005294008" evidence="1">
    <location>
        <begin position="26"/>
        <end position="60"/>
    </location>
</feature>
<organism evidence="2 3">
    <name type="scientific">Beta vulgaris subsp. vulgaris</name>
    <name type="common">Beet</name>
    <dbReference type="NCBI Taxonomy" id="3555"/>
    <lineage>
        <taxon>Eukaryota</taxon>
        <taxon>Viridiplantae</taxon>
        <taxon>Streptophyta</taxon>
        <taxon>Embryophyta</taxon>
        <taxon>Tracheophyta</taxon>
        <taxon>Spermatophyta</taxon>
        <taxon>Magnoliopsida</taxon>
        <taxon>eudicotyledons</taxon>
        <taxon>Gunneridae</taxon>
        <taxon>Pentapetalae</taxon>
        <taxon>Caryophyllales</taxon>
        <taxon>Chenopodiaceae</taxon>
        <taxon>Betoideae</taxon>
        <taxon>Beta</taxon>
    </lineage>
</organism>
<gene>
    <name evidence="2" type="ORF">BVRB_025260</name>
</gene>
<evidence type="ECO:0000256" key="1">
    <source>
        <dbReference type="SAM" id="SignalP"/>
    </source>
</evidence>
<keyword evidence="1" id="KW-0732">Signal</keyword>
<accession>A0A0J8AZ70</accession>
<protein>
    <submittedName>
        <fullName evidence="2">Uncharacterized protein</fullName>
    </submittedName>
</protein>
<dbReference type="AlphaFoldDB" id="A0A0J8AZ70"/>